<feature type="non-terminal residue" evidence="3">
    <location>
        <position position="1"/>
    </location>
</feature>
<protein>
    <recommendedName>
        <fullName evidence="2">Ferrous iron transporter FeoA-like domain-containing protein</fullName>
    </recommendedName>
</protein>
<dbReference type="GO" id="GO:0046914">
    <property type="term" value="F:transition metal ion binding"/>
    <property type="evidence" value="ECO:0007669"/>
    <property type="project" value="InterPro"/>
</dbReference>
<dbReference type="Pfam" id="PF04023">
    <property type="entry name" value="FeoA"/>
    <property type="match status" value="1"/>
</dbReference>
<dbReference type="InterPro" id="IPR038157">
    <property type="entry name" value="FeoA_core_dom"/>
</dbReference>
<dbReference type="Gene3D" id="2.30.30.90">
    <property type="match status" value="1"/>
</dbReference>
<proteinExistence type="predicted"/>
<evidence type="ECO:0000256" key="1">
    <source>
        <dbReference type="ARBA" id="ARBA00023004"/>
    </source>
</evidence>
<reference evidence="3" key="1">
    <citation type="journal article" date="2014" name="Front. Microbiol.">
        <title>High frequency of phylogenetically diverse reductive dehalogenase-homologous genes in deep subseafloor sedimentary metagenomes.</title>
        <authorList>
            <person name="Kawai M."/>
            <person name="Futagami T."/>
            <person name="Toyoda A."/>
            <person name="Takaki Y."/>
            <person name="Nishi S."/>
            <person name="Hori S."/>
            <person name="Arai W."/>
            <person name="Tsubouchi T."/>
            <person name="Morono Y."/>
            <person name="Uchiyama I."/>
            <person name="Ito T."/>
            <person name="Fujiyama A."/>
            <person name="Inagaki F."/>
            <person name="Takami H."/>
        </authorList>
    </citation>
    <scope>NUCLEOTIDE SEQUENCE</scope>
    <source>
        <strain evidence="3">Expedition CK06-06</strain>
    </source>
</reference>
<keyword evidence="1" id="KW-0408">Iron</keyword>
<dbReference type="InterPro" id="IPR007167">
    <property type="entry name" value="Fe-transptr_FeoA-like"/>
</dbReference>
<name>X1PXX3_9ZZZZ</name>
<feature type="domain" description="Ferrous iron transporter FeoA-like" evidence="2">
    <location>
        <begin position="1"/>
        <end position="61"/>
    </location>
</feature>
<sequence length="69" mass="7680">VIVKITEEKTETLQQLTRLNLTPGKRVEVENKTVPSGSLTIRVEGESCTIDHDLASIIYVKKNEGEVNN</sequence>
<comment type="caution">
    <text evidence="3">The sequence shown here is derived from an EMBL/GenBank/DDBJ whole genome shotgun (WGS) entry which is preliminary data.</text>
</comment>
<dbReference type="EMBL" id="BARV01029948">
    <property type="protein sequence ID" value="GAI35799.1"/>
    <property type="molecule type" value="Genomic_DNA"/>
</dbReference>
<accession>X1PXX3</accession>
<gene>
    <name evidence="3" type="ORF">S06H3_47658</name>
</gene>
<dbReference type="InterPro" id="IPR008988">
    <property type="entry name" value="Transcriptional_repressor_C"/>
</dbReference>
<dbReference type="SUPFAM" id="SSF50037">
    <property type="entry name" value="C-terminal domain of transcriptional repressors"/>
    <property type="match status" value="1"/>
</dbReference>
<evidence type="ECO:0000259" key="2">
    <source>
        <dbReference type="Pfam" id="PF04023"/>
    </source>
</evidence>
<dbReference type="AlphaFoldDB" id="X1PXX3"/>
<evidence type="ECO:0000313" key="3">
    <source>
        <dbReference type="EMBL" id="GAI35799.1"/>
    </source>
</evidence>
<organism evidence="3">
    <name type="scientific">marine sediment metagenome</name>
    <dbReference type="NCBI Taxonomy" id="412755"/>
    <lineage>
        <taxon>unclassified sequences</taxon>
        <taxon>metagenomes</taxon>
        <taxon>ecological metagenomes</taxon>
    </lineage>
</organism>